<dbReference type="Pfam" id="PF04932">
    <property type="entry name" value="Wzy_C"/>
    <property type="match status" value="1"/>
</dbReference>
<dbReference type="OrthoDB" id="1118146at2"/>
<dbReference type="PANTHER" id="PTHR37422:SF13">
    <property type="entry name" value="LIPOPOLYSACCHARIDE BIOSYNTHESIS PROTEIN PA4999-RELATED"/>
    <property type="match status" value="1"/>
</dbReference>
<feature type="transmembrane region" description="Helical" evidence="6">
    <location>
        <begin position="137"/>
        <end position="156"/>
    </location>
</feature>
<evidence type="ECO:0000256" key="4">
    <source>
        <dbReference type="ARBA" id="ARBA00023136"/>
    </source>
</evidence>
<dbReference type="Proteomes" id="UP000522688">
    <property type="component" value="Unassembled WGS sequence"/>
</dbReference>
<dbReference type="GO" id="GO:0016020">
    <property type="term" value="C:membrane"/>
    <property type="evidence" value="ECO:0007669"/>
    <property type="project" value="UniProtKB-SubCell"/>
</dbReference>
<feature type="transmembrane region" description="Helical" evidence="6">
    <location>
        <begin position="396"/>
        <end position="415"/>
    </location>
</feature>
<evidence type="ECO:0000313" key="8">
    <source>
        <dbReference type="EMBL" id="GEK83908.1"/>
    </source>
</evidence>
<protein>
    <submittedName>
        <fullName evidence="9">O-antigen ligase</fullName>
    </submittedName>
</protein>
<feature type="transmembrane region" description="Helical" evidence="6">
    <location>
        <begin position="83"/>
        <end position="100"/>
    </location>
</feature>
<feature type="domain" description="O-antigen ligase-related" evidence="7">
    <location>
        <begin position="226"/>
        <end position="370"/>
    </location>
</feature>
<keyword evidence="9" id="KW-0436">Ligase</keyword>
<dbReference type="Proteomes" id="UP000321154">
    <property type="component" value="Unassembled WGS sequence"/>
</dbReference>
<comment type="subcellular location">
    <subcellularLocation>
        <location evidence="1">Membrane</location>
        <topology evidence="1">Multi-pass membrane protein</topology>
    </subcellularLocation>
</comment>
<organism evidence="9 11">
    <name type="scientific">Frigoribacterium faeni</name>
    <dbReference type="NCBI Taxonomy" id="145483"/>
    <lineage>
        <taxon>Bacteria</taxon>
        <taxon>Bacillati</taxon>
        <taxon>Actinomycetota</taxon>
        <taxon>Actinomycetes</taxon>
        <taxon>Micrococcales</taxon>
        <taxon>Microbacteriaceae</taxon>
        <taxon>Frigoribacterium</taxon>
    </lineage>
</organism>
<evidence type="ECO:0000256" key="1">
    <source>
        <dbReference type="ARBA" id="ARBA00004141"/>
    </source>
</evidence>
<feature type="transmembrane region" description="Helical" evidence="6">
    <location>
        <begin position="106"/>
        <end position="125"/>
    </location>
</feature>
<feature type="transmembrane region" description="Helical" evidence="6">
    <location>
        <begin position="271"/>
        <end position="292"/>
    </location>
</feature>
<evidence type="ECO:0000313" key="9">
    <source>
        <dbReference type="EMBL" id="MBA8812307.1"/>
    </source>
</evidence>
<evidence type="ECO:0000313" key="11">
    <source>
        <dbReference type="Proteomes" id="UP000522688"/>
    </source>
</evidence>
<keyword evidence="3 6" id="KW-1133">Transmembrane helix</keyword>
<name>A0A7W3PI23_9MICO</name>
<evidence type="ECO:0000313" key="10">
    <source>
        <dbReference type="Proteomes" id="UP000321154"/>
    </source>
</evidence>
<reference evidence="8 10" key="1">
    <citation type="submission" date="2019-07" db="EMBL/GenBank/DDBJ databases">
        <title>Whole genome shotgun sequence of Frigoribacterium faeni NBRC 103066.</title>
        <authorList>
            <person name="Hosoyama A."/>
            <person name="Uohara A."/>
            <person name="Ohji S."/>
            <person name="Ichikawa N."/>
        </authorList>
    </citation>
    <scope>NUCLEOTIDE SEQUENCE [LARGE SCALE GENOMIC DNA]</scope>
    <source>
        <strain evidence="8 10">NBRC 103066</strain>
    </source>
</reference>
<evidence type="ECO:0000256" key="6">
    <source>
        <dbReference type="SAM" id="Phobius"/>
    </source>
</evidence>
<feature type="transmembrane region" description="Helical" evidence="6">
    <location>
        <begin position="421"/>
        <end position="439"/>
    </location>
</feature>
<feature type="transmembrane region" description="Helical" evidence="6">
    <location>
        <begin position="222"/>
        <end position="237"/>
    </location>
</feature>
<dbReference type="GO" id="GO:0016874">
    <property type="term" value="F:ligase activity"/>
    <property type="evidence" value="ECO:0007669"/>
    <property type="project" value="UniProtKB-KW"/>
</dbReference>
<gene>
    <name evidence="9" type="ORF">FB463_000531</name>
    <name evidence="8" type="ORF">FFA01_22170</name>
</gene>
<dbReference type="InterPro" id="IPR051533">
    <property type="entry name" value="WaaL-like"/>
</dbReference>
<feature type="compositionally biased region" description="Low complexity" evidence="5">
    <location>
        <begin position="10"/>
        <end position="21"/>
    </location>
</feature>
<keyword evidence="10" id="KW-1185">Reference proteome</keyword>
<dbReference type="EMBL" id="JACGWW010000001">
    <property type="protein sequence ID" value="MBA8812307.1"/>
    <property type="molecule type" value="Genomic_DNA"/>
</dbReference>
<evidence type="ECO:0000256" key="5">
    <source>
        <dbReference type="SAM" id="MobiDB-lite"/>
    </source>
</evidence>
<dbReference type="AlphaFoldDB" id="A0A7W3PI23"/>
<comment type="caution">
    <text evidence="9">The sequence shown here is derived from an EMBL/GenBank/DDBJ whole genome shotgun (WGS) entry which is preliminary data.</text>
</comment>
<feature type="transmembrane region" description="Helical" evidence="6">
    <location>
        <begin position="197"/>
        <end position="215"/>
    </location>
</feature>
<reference evidence="9 11" key="2">
    <citation type="submission" date="2020-07" db="EMBL/GenBank/DDBJ databases">
        <title>Sequencing the genomes of 1000 actinobacteria strains.</title>
        <authorList>
            <person name="Klenk H.-P."/>
        </authorList>
    </citation>
    <scope>NUCLEOTIDE SEQUENCE [LARGE SCALE GENOMIC DNA]</scope>
    <source>
        <strain evidence="9 11">DSM 10309</strain>
    </source>
</reference>
<keyword evidence="2 6" id="KW-0812">Transmembrane</keyword>
<sequence>MTPTPPATPPVDTEPADTAPDLRAPRRQGTVFATLAFLVLFGGDVLRNGTGWWGWGLACGVMVVASVVVVVRNRPDPRSLPRLLGLFLLFAVASIAWSQYPSASIVGIPATLATTLGAVAVAWSLPWPLIVAALGRALRIHIALSLLFELVVATLVRQPVCPVYLDCSGGVPDAFYWSRDVLFEGGRIQGLQGNSNILGVLALLALVVTAAQWSARTVSSRVGWVGVVLAVVALVLTRSATTVVSGLAVLAVLGLVVLVRRTAPPRRPRLYAVTALVVAVAATAVVLLRAPLLGLLGRSSDLTGRTDIWASVSALGAQHPVAGWGWVSYWIPWVSPFDDLAERNGVVYLQAHDAYLDVWFQLGWIGLALFSLVCLGVLARSWWWATDRRILGVGRVAPWATLDLLPLLLVIAMLVHGVTESRLIVEWGWALLVVIVVVTRRDAYGWTDRDRVAEPTRVLRP</sequence>
<accession>A0A7W3PI23</accession>
<feature type="region of interest" description="Disordered" evidence="5">
    <location>
        <begin position="1"/>
        <end position="23"/>
    </location>
</feature>
<dbReference type="InterPro" id="IPR007016">
    <property type="entry name" value="O-antigen_ligase-rel_domated"/>
</dbReference>
<feature type="transmembrane region" description="Helical" evidence="6">
    <location>
        <begin position="243"/>
        <end position="259"/>
    </location>
</feature>
<feature type="transmembrane region" description="Helical" evidence="6">
    <location>
        <begin position="52"/>
        <end position="71"/>
    </location>
</feature>
<evidence type="ECO:0000256" key="2">
    <source>
        <dbReference type="ARBA" id="ARBA00022692"/>
    </source>
</evidence>
<evidence type="ECO:0000256" key="3">
    <source>
        <dbReference type="ARBA" id="ARBA00022989"/>
    </source>
</evidence>
<evidence type="ECO:0000259" key="7">
    <source>
        <dbReference type="Pfam" id="PF04932"/>
    </source>
</evidence>
<feature type="transmembrane region" description="Helical" evidence="6">
    <location>
        <begin position="362"/>
        <end position="384"/>
    </location>
</feature>
<keyword evidence="4 6" id="KW-0472">Membrane</keyword>
<dbReference type="PANTHER" id="PTHR37422">
    <property type="entry name" value="TEICHURONIC ACID BIOSYNTHESIS PROTEIN TUAE"/>
    <property type="match status" value="1"/>
</dbReference>
<dbReference type="RefSeq" id="WP_146856093.1">
    <property type="nucleotide sequence ID" value="NZ_BAAAHR010000002.1"/>
</dbReference>
<dbReference type="EMBL" id="BJUV01000022">
    <property type="protein sequence ID" value="GEK83908.1"/>
    <property type="molecule type" value="Genomic_DNA"/>
</dbReference>
<proteinExistence type="predicted"/>